<evidence type="ECO:0000256" key="5">
    <source>
        <dbReference type="ARBA" id="ARBA00022723"/>
    </source>
</evidence>
<dbReference type="Pfam" id="PF00008">
    <property type="entry name" value="EGF"/>
    <property type="match status" value="2"/>
</dbReference>
<feature type="domain" description="CUB" evidence="16">
    <location>
        <begin position="2101"/>
        <end position="2182"/>
    </location>
</feature>
<dbReference type="GO" id="GO:0048056">
    <property type="term" value="P:R3/R4 cell differentiation"/>
    <property type="evidence" value="ECO:0007669"/>
    <property type="project" value="UniProtKB-ARBA"/>
</dbReference>
<feature type="domain" description="EGF-like" evidence="17">
    <location>
        <begin position="429"/>
        <end position="467"/>
    </location>
</feature>
<evidence type="ECO:0000256" key="11">
    <source>
        <dbReference type="ARBA" id="ARBA00023157"/>
    </source>
</evidence>
<feature type="domain" description="CUB" evidence="16">
    <location>
        <begin position="1074"/>
        <end position="1186"/>
    </location>
</feature>
<feature type="chain" id="PRO_5035151802" description="Cubilin" evidence="15">
    <location>
        <begin position="25"/>
        <end position="3588"/>
    </location>
</feature>
<dbReference type="FunFam" id="2.10.25.10:FF:000379">
    <property type="entry name" value="Cubilin"/>
    <property type="match status" value="1"/>
</dbReference>
<feature type="disulfide bond" evidence="13">
    <location>
        <begin position="1409"/>
        <end position="1436"/>
    </location>
</feature>
<dbReference type="GO" id="GO:0016318">
    <property type="term" value="P:ommatidial rotation"/>
    <property type="evidence" value="ECO:0007669"/>
    <property type="project" value="UniProtKB-ARBA"/>
</dbReference>
<dbReference type="GO" id="GO:0015031">
    <property type="term" value="P:protein transport"/>
    <property type="evidence" value="ECO:0007669"/>
    <property type="project" value="UniProtKB-KW"/>
</dbReference>
<dbReference type="Pfam" id="PF00431">
    <property type="entry name" value="CUB"/>
    <property type="match status" value="18"/>
</dbReference>
<dbReference type="PROSITE" id="PS50026">
    <property type="entry name" value="EGF_3"/>
    <property type="match status" value="5"/>
</dbReference>
<feature type="domain" description="CUB" evidence="16">
    <location>
        <begin position="858"/>
        <end position="967"/>
    </location>
</feature>
<dbReference type="InterPro" id="IPR000859">
    <property type="entry name" value="CUB_dom"/>
</dbReference>
<evidence type="ECO:0000259" key="17">
    <source>
        <dbReference type="PROSITE" id="PS50026"/>
    </source>
</evidence>
<keyword evidence="19" id="KW-1185">Reference proteome</keyword>
<evidence type="ECO:0000259" key="16">
    <source>
        <dbReference type="PROSITE" id="PS01180"/>
    </source>
</evidence>
<dbReference type="SUPFAM" id="SSF57196">
    <property type="entry name" value="EGF/Laminin"/>
    <property type="match status" value="4"/>
</dbReference>
<keyword evidence="2" id="KW-0813">Transport</keyword>
<feature type="signal peptide" evidence="15">
    <location>
        <begin position="1"/>
        <end position="24"/>
    </location>
</feature>
<dbReference type="PROSITE" id="PS01187">
    <property type="entry name" value="EGF_CA"/>
    <property type="match status" value="2"/>
</dbReference>
<dbReference type="PANTHER" id="PTHR24251">
    <property type="entry name" value="OVOCHYMASE-RELATED"/>
    <property type="match status" value="1"/>
</dbReference>
<feature type="domain" description="CUB" evidence="16">
    <location>
        <begin position="2452"/>
        <end position="2560"/>
    </location>
</feature>
<evidence type="ECO:0000256" key="13">
    <source>
        <dbReference type="PROSITE-ProRule" id="PRU00059"/>
    </source>
</evidence>
<evidence type="ECO:0000256" key="10">
    <source>
        <dbReference type="ARBA" id="ARBA00023136"/>
    </source>
</evidence>
<dbReference type="SUPFAM" id="SSF49854">
    <property type="entry name" value="Spermadhesin, CUB domain"/>
    <property type="match status" value="23"/>
</dbReference>
<evidence type="ECO:0000313" key="19">
    <source>
        <dbReference type="Proteomes" id="UP000494040"/>
    </source>
</evidence>
<comment type="caution">
    <text evidence="14">Lacks conserved residue(s) required for the propagation of feature annotation.</text>
</comment>
<feature type="domain" description="EGF-like" evidence="17">
    <location>
        <begin position="469"/>
        <end position="506"/>
    </location>
</feature>
<feature type="domain" description="EGF-like" evidence="17">
    <location>
        <begin position="291"/>
        <end position="333"/>
    </location>
</feature>
<dbReference type="GO" id="GO:0005911">
    <property type="term" value="C:cell-cell junction"/>
    <property type="evidence" value="ECO:0007669"/>
    <property type="project" value="UniProtKB-ARBA"/>
</dbReference>
<dbReference type="SMART" id="SM00181">
    <property type="entry name" value="EGF"/>
    <property type="match status" value="8"/>
</dbReference>
<keyword evidence="4 14" id="KW-0245">EGF-like domain</keyword>
<feature type="domain" description="CUB" evidence="16">
    <location>
        <begin position="3356"/>
        <end position="3459"/>
    </location>
</feature>
<keyword evidence="7" id="KW-0677">Repeat</keyword>
<feature type="domain" description="CUB" evidence="16">
    <location>
        <begin position="1749"/>
        <end position="1858"/>
    </location>
</feature>
<feature type="domain" description="CUB" evidence="16">
    <location>
        <begin position="2221"/>
        <end position="2340"/>
    </location>
</feature>
<feature type="domain" description="CUB" evidence="16">
    <location>
        <begin position="745"/>
        <end position="857"/>
    </location>
</feature>
<keyword evidence="10" id="KW-0472">Membrane</keyword>
<feature type="domain" description="EGF-like" evidence="17">
    <location>
        <begin position="160"/>
        <end position="196"/>
    </location>
</feature>
<keyword evidence="6 15" id="KW-0732">Signal</keyword>
<keyword evidence="9" id="KW-0653">Protein transport</keyword>
<feature type="domain" description="CUB" evidence="16">
    <location>
        <begin position="3465"/>
        <end position="3575"/>
    </location>
</feature>
<dbReference type="GeneID" id="106664486"/>
<feature type="disulfide bond" evidence="14">
    <location>
        <begin position="496"/>
        <end position="505"/>
    </location>
</feature>
<dbReference type="GO" id="GO:0005886">
    <property type="term" value="C:plasma membrane"/>
    <property type="evidence" value="ECO:0007669"/>
    <property type="project" value="UniProtKB-SubCell"/>
</dbReference>
<feature type="disulfide bond" evidence="14">
    <location>
        <begin position="457"/>
        <end position="466"/>
    </location>
</feature>
<comment type="subcellular location">
    <subcellularLocation>
        <location evidence="1">Cell membrane</location>
        <topology evidence="1">Peripheral membrane protein</topology>
    </subcellularLocation>
</comment>
<dbReference type="InterPro" id="IPR009030">
    <property type="entry name" value="Growth_fac_rcpt_cys_sf"/>
</dbReference>
<organism evidence="18 19">
    <name type="scientific">Cimex lectularius</name>
    <name type="common">Bed bug</name>
    <name type="synonym">Acanthia lectularia</name>
    <dbReference type="NCBI Taxonomy" id="79782"/>
    <lineage>
        <taxon>Eukaryota</taxon>
        <taxon>Metazoa</taxon>
        <taxon>Ecdysozoa</taxon>
        <taxon>Arthropoda</taxon>
        <taxon>Hexapoda</taxon>
        <taxon>Insecta</taxon>
        <taxon>Pterygota</taxon>
        <taxon>Neoptera</taxon>
        <taxon>Paraneoptera</taxon>
        <taxon>Hemiptera</taxon>
        <taxon>Heteroptera</taxon>
        <taxon>Panheteroptera</taxon>
        <taxon>Cimicomorpha</taxon>
        <taxon>Cimicidae</taxon>
        <taxon>Cimex</taxon>
    </lineage>
</organism>
<dbReference type="InterPro" id="IPR049883">
    <property type="entry name" value="NOTCH1_EGF-like"/>
</dbReference>
<keyword evidence="12" id="KW-0325">Glycoprotein</keyword>
<dbReference type="InterPro" id="IPR018097">
    <property type="entry name" value="EGF_Ca-bd_CS"/>
</dbReference>
<feature type="domain" description="CUB" evidence="16">
    <location>
        <begin position="3022"/>
        <end position="3128"/>
    </location>
</feature>
<dbReference type="GO" id="GO:0007411">
    <property type="term" value="P:axon guidance"/>
    <property type="evidence" value="ECO:0007669"/>
    <property type="project" value="UniProtKB-ARBA"/>
</dbReference>
<dbReference type="Gene3D" id="2.60.120.290">
    <property type="entry name" value="Spermadhesin, CUB domain"/>
    <property type="match status" value="23"/>
</dbReference>
<evidence type="ECO:0000256" key="3">
    <source>
        <dbReference type="ARBA" id="ARBA00022475"/>
    </source>
</evidence>
<evidence type="ECO:0000256" key="1">
    <source>
        <dbReference type="ARBA" id="ARBA00004202"/>
    </source>
</evidence>
<dbReference type="GO" id="GO:0120035">
    <property type="term" value="P:regulation of plasma membrane bounded cell projection organization"/>
    <property type="evidence" value="ECO:0007669"/>
    <property type="project" value="UniProtKB-ARBA"/>
</dbReference>
<sequence length="3588" mass="402660">MAKSIRQFFFCLFLFPCHHIFVLSYGNRPIIIGEHRTIKVIGAKDRDIYLTSNKGYITANDEDIGEILDSAESAFALLRNINNYKTNLIEPKLKEIQDTFATHLQKFTFFEELFGSPANKSSLAANTRILAKRYERIIERLTKSVDAMRNKYSNITSTLSINECNFSPCNNGGTCLDGINGTFCLCPNNWEGKFCNADVNECEKFHGTDLGCQNGATCINLPGSYRCNCSDGFFGVTCTKKTYNCTKENSAALCGHGFCYNQGGNSTGFVCKCDQGWGKNSTKESDPCTEDIDECALASPCSHDPLVACENTVGGYKCKSCPEGYSGNGHQCADINECEINNGGCSINPKVECINLRGTSMCQACPSGYSGDGKTCTFVPNLCLVNNGGCNQDATCIHSTGMSEVLCRCPFGYIGTGKGTNGCMEKLSSIDRCSLKPCQNGGSCVPAADKDDYTCFCPPKFIGKNCSETHDSCFTRPCLNGGSCEIVMKNSFRCHCSPGFSGHHCEFEENDCVETFTTLNGTLSRKLTYSHNVGQKLCRWTIKTEFGKVLSIKFLTLKFPEKCQDRKDPMVKLYDGMLLLHEYCGTILPKLFTSSNNIVVIEAGGFLAEDVEFSLTWTTVETSCGDHYLTATKEGATLKSPGYPGLYPKNLNCVWVINAELGKRIKFTVYTLDIKSDENCNQDYLQFTEDSTQAVLARLCNSNIPRPIVSSWHKASVLFYTNNIPFYEGKGFHLFYQQIDGPLNKGSTLKDPEGNISFTSFDLETMPYFYFMWKLDMPEDIKIILEFNKFSIENCTSSKPENLEVYDGPDTDAPLIGRWCGNISALSFKSSSNTLAIIFKGSNLSNKSNFDIGYTTVCERVIKEANGTIKFNYFPYKFFTKTCYFTIQSPPGYRIILYVTTEPNKFVKIKSPMQIFDGSSSEFPVLETFVNSITTNKVITSSLNVLFLKYFIRDFHQKSPVITYTSVPLECGYITTKLQGMINLKQRNPKTCLFIIIAPPNYVIHLSTYLHNFNLDGSYLKIYQDIPSNAKNKYKKYINEGPNIVSSSNKIAIESTPFTTFEAAYESIAEDSICRKTLITSVGSIVSPNYPQNYPNGYKCDWVIDVAEGTRIRLIIHDFALENSESCRNDYLKIRNGGTRYSPVIGKYCSKQYPKEIHSQANAVYLSFKTNHAVTGKGFKLSWDLLSSDCGGHFNSSSGVIDVTSVKYCMWKISTSGGNSIQLNIINKNLACGNYIIVHDSKGARKTIGVCNLEKWDISDNNIVIEYRAQIGFHFYGSMQIIYQTVCNRTISGFPFGVIESPNFPSSYGLEENCMWTLVAPLGNTIKMRVSHFTMEYKTTGVNNCSHNYLEITEGTEDNQPTGMLLKRHCSGNDIPLIDSHVNRVFVNFVTSSDIGKSGFRMEWEVSGCGEVFRNKESGEIASPGYPHAYNKSIVCEWFISVPLYKTIVFTIDDMNLDNYENCTHDYLKIYGGKNDQAHLVSNVCHSKIQSPIVVSSLNNYAFVRFNGTAVNRFKGFHATFTTKEGCVAMYSASSGSFHSLNYPNGYNNISRCEYIITTSETSRINLTFTNLNIQNCMLSFIEIFDSDRNLGQFCYEDKPPLNLVSTGNKLRIVYFAREIKPLFGFVASYTTICGGKITTYQGGTLQSREANPVDSKSDSVCTWTIYSENNRKKIILTFTTLHLKTSTEMTYINIFAGDNTSSTLLVKTLHDNELPPPIILSTNKVTIEFKEKHYAYFTLDYSFLDTACGGNFTSDKGQIVSPNFPDNYPRNSECIWTINVSPGNELIYQFSMIQFEKPDCNEEYIEIRENNWEGKLLGLFCNNTLPASFRSKTSIWIMFKSAENGSGKGFKMDYILNNEIVLYGSSGEIANPHNPNFYSSSKTFTWKIITDDDSVIHFEIKNFNLLLSPDEDPSEYCLKFYNGFSTSDPVLKVVCEEEPQFTSTTKVVLISIKPHKSRFFLSWQQLDKKYNPNISKNKSGTCNTRIYLTTKNSTYKFGRSAMSELKCEWIFETDPQNHIVIRFNSIKFEGPSGRCDADINIYNLDDGVDRNDEKIATLCHDSDILLPFRSGKVAKVVYKVKNYWVFVKEVGFSATATIECGGRLTSPQGIISYAKILNSPTAKFHQPVASCQWNITVKQGHTIKIHFKKIEFSDHSCSKSHLMIRNGGYSDSPLLGQGKYCEPVEVPETNSNRAYILLNIITFEDELEMELSYKTVSHRCGNENILLTGDNDVSAVTISSPNYPNVPPAHIECKWIVFTDRGKSISFHLTERINMAYDNECHFEYLELREGSSELGTLIGRYCSQQPPTIQTEGNALFIKYFTGIDNPNDGFTASISLSTCGGTIFETSYKIDSNELKTHNRNCTWLLRGEPGESYNLVLSGLKKDMPYSIKKQPLFTIKNELYDHNMYLYSSDDESKYELEISRCRITYNSGEGKIPDFSIELSKKVTKCRHNLLFNEGSIVSPGYTFQGWNIYCQWKIKGQFGKKVKLTFSDFNLPSSKSDQNSVKFYNVDGEIIKVLNGIQPNGTTVESTSNIMFISYTCKRCSLYHGFKAYYTTFEPAPCSKYIEGEVGSVESQLASSVPSFECLWQYTKKNSSGTVVFSFNNTINPEYEKNHRIKIIVYTGDIKILARSDDISSKFPVTVFVPYNEAKILVQGSYKENSPLVDVKLRISWRLNACGGVLENENNLVIPRLPIEQPFPYDCVWVLQHSLQPVKIVLTELLFEDSCDDNYLEVRNGATGMAVSLGKYCGKQNTHTFGTSAKYTWVHFYTTAKKSKQIFNITVLPSSGDCGDLIEGENGTIISPNYPNSYSNNSECEWIIIVKRDSHIVANLVNGFQLEESPLCKNDFVEFFDYVDSQWVSLGRQCGRGVGIQKSSSSHKMKILFRTNENISGRGFKLEWKTSCGGLLYAQSDVEYITSPGYPDNYFKNLTCNYTIISPGNYIKAHFEAFHLQDETHFICTTDYIRIIANLKNKKINSKYCGQNIPPDFMAKDAFNVIFKTNNAKEFPGFFLQYYTYDCGGNLTSPKSLTFSSEAKCDWNVIAPDSAIVAVRIWSMGLTVSSECSMEYIKIWDGGVSSKNKTNLATLCGNVKSEVFETKTKEAVIELDKRTKNSTVGIDVFFVEAPSRACGGPMTLGKSFNLTINSTLPLQCDWYITAPRGNILIKYLNFSVSSPSASPICIEIHDNLNRKDEPLIETCSPIYDTTVQSVIRIILRAKPNTNATLYSHITSFHDVCGVTLLNITDQPTTLTSPNYPAAYPANLHCIWRLITNSKIIQIRSNNVDIEETELCEADYLEIEDVGNSNIDKNPKPIFCGNESINYYSSTAIVLISFNSNSEVSNSGFNLTIMSKFCKDNYTSQQGRVNIVYGSCNIEIYTPPKTFISIHFREINLPSGDCDTSSITVLSGKNLTELKKICGHNAPNMPIFSPHNFVVVQTKVNKRAVQQPIFDLSYTSTDKGQGCGGKLVGSAGAFTSPFYPGNMKNLSCKWLIEVPVNTVPQITFKAFGLSLNSCQTDYLQLFDIINENQQFRVKYCGDDEPALFTGRTNKVLLVYETTFNYGGIGFSATFESTRPIKENLVKLVIR</sequence>
<dbReference type="KEGG" id="clec:106664486"/>
<evidence type="ECO:0000256" key="8">
    <source>
        <dbReference type="ARBA" id="ARBA00022837"/>
    </source>
</evidence>
<feature type="disulfide bond" evidence="14">
    <location>
        <begin position="301"/>
        <end position="318"/>
    </location>
</feature>
<dbReference type="InterPro" id="IPR000742">
    <property type="entry name" value="EGF"/>
</dbReference>
<feature type="domain" description="CUB" evidence="16">
    <location>
        <begin position="512"/>
        <end position="620"/>
    </location>
</feature>
<feature type="domain" description="CUB" evidence="16">
    <location>
        <begin position="2907"/>
        <end position="3020"/>
    </location>
</feature>
<dbReference type="OrthoDB" id="10009301at2759"/>
<feature type="domain" description="CUB" evidence="16">
    <location>
        <begin position="624"/>
        <end position="739"/>
    </location>
</feature>
<evidence type="ECO:0000313" key="18">
    <source>
        <dbReference type="EnsemblMetazoa" id="XP_014245718.1"/>
    </source>
</evidence>
<dbReference type="PROSITE" id="PS00010">
    <property type="entry name" value="ASX_HYDROXYL"/>
    <property type="match status" value="1"/>
</dbReference>
<evidence type="ECO:0000256" key="14">
    <source>
        <dbReference type="PROSITE-ProRule" id="PRU00076"/>
    </source>
</evidence>
<evidence type="ECO:0000256" key="4">
    <source>
        <dbReference type="ARBA" id="ARBA00022536"/>
    </source>
</evidence>
<dbReference type="FunFam" id="2.10.25.10:FF:000260">
    <property type="entry name" value="Notch receptor 4"/>
    <property type="match status" value="1"/>
</dbReference>
<name>A0A8I6RI05_CIMLE</name>
<dbReference type="Gene3D" id="2.10.25.10">
    <property type="entry name" value="Laminin"/>
    <property type="match status" value="6"/>
</dbReference>
<dbReference type="Pfam" id="PF12661">
    <property type="entry name" value="hEGF"/>
    <property type="match status" value="2"/>
</dbReference>
<keyword evidence="11 14" id="KW-1015">Disulfide bond</keyword>
<evidence type="ECO:0008006" key="20">
    <source>
        <dbReference type="Google" id="ProtNLM"/>
    </source>
</evidence>
<evidence type="ECO:0000256" key="2">
    <source>
        <dbReference type="ARBA" id="ARBA00022448"/>
    </source>
</evidence>
<dbReference type="GO" id="GO:0050769">
    <property type="term" value="P:positive regulation of neurogenesis"/>
    <property type="evidence" value="ECO:0007669"/>
    <property type="project" value="UniProtKB-ARBA"/>
</dbReference>
<evidence type="ECO:0000256" key="9">
    <source>
        <dbReference type="ARBA" id="ARBA00022927"/>
    </source>
</evidence>
<dbReference type="SMART" id="SM00042">
    <property type="entry name" value="CUB"/>
    <property type="match status" value="23"/>
</dbReference>
<feature type="domain" description="EGF-like" evidence="17">
    <location>
        <begin position="198"/>
        <end position="239"/>
    </location>
</feature>
<protein>
    <recommendedName>
        <fullName evidence="20">Cubilin</fullName>
    </recommendedName>
</protein>
<dbReference type="CDD" id="cd00041">
    <property type="entry name" value="CUB"/>
    <property type="match status" value="17"/>
</dbReference>
<dbReference type="OMA" id="CGQTVII"/>
<dbReference type="FunFam" id="2.60.120.290:FF:000003">
    <property type="entry name" value="Neuropilin"/>
    <property type="match status" value="1"/>
</dbReference>
<keyword evidence="3" id="KW-1003">Cell membrane</keyword>
<evidence type="ECO:0000256" key="15">
    <source>
        <dbReference type="SAM" id="SignalP"/>
    </source>
</evidence>
<dbReference type="Proteomes" id="UP000494040">
    <property type="component" value="Unassembled WGS sequence"/>
</dbReference>
<dbReference type="EnsemblMetazoa" id="XM_014390232.2">
    <property type="protein sequence ID" value="XP_014245718.1"/>
    <property type="gene ID" value="LOC106664486"/>
</dbReference>
<reference evidence="18" key="1">
    <citation type="submission" date="2022-01" db="UniProtKB">
        <authorList>
            <consortium name="EnsemblMetazoa"/>
        </authorList>
    </citation>
    <scope>IDENTIFICATION</scope>
</reference>
<dbReference type="RefSeq" id="XP_014245718.1">
    <property type="nucleotide sequence ID" value="XM_014390232.2"/>
</dbReference>
<feature type="domain" description="CUB" evidence="16">
    <location>
        <begin position="3239"/>
        <end position="3354"/>
    </location>
</feature>
<evidence type="ECO:0000256" key="12">
    <source>
        <dbReference type="ARBA" id="ARBA00023180"/>
    </source>
</evidence>
<evidence type="ECO:0000256" key="7">
    <source>
        <dbReference type="ARBA" id="ARBA00022737"/>
    </source>
</evidence>
<keyword evidence="5" id="KW-0479">Metal-binding</keyword>
<dbReference type="PROSITE" id="PS01186">
    <property type="entry name" value="EGF_2"/>
    <property type="match status" value="2"/>
</dbReference>
<dbReference type="CDD" id="cd00054">
    <property type="entry name" value="EGF_CA"/>
    <property type="match status" value="5"/>
</dbReference>
<dbReference type="InterPro" id="IPR001881">
    <property type="entry name" value="EGF-like_Ca-bd_dom"/>
</dbReference>
<keyword evidence="8" id="KW-0106">Calcium</keyword>
<dbReference type="GO" id="GO:0005509">
    <property type="term" value="F:calcium ion binding"/>
    <property type="evidence" value="ECO:0007669"/>
    <property type="project" value="InterPro"/>
</dbReference>
<dbReference type="InterPro" id="IPR035914">
    <property type="entry name" value="Sperma_CUB_dom_sf"/>
</dbReference>
<dbReference type="Pfam" id="PF07645">
    <property type="entry name" value="EGF_CA"/>
    <property type="match status" value="2"/>
</dbReference>
<feature type="domain" description="CUB" evidence="16">
    <location>
        <begin position="1409"/>
        <end position="1524"/>
    </location>
</feature>
<feature type="domain" description="CUB" evidence="16">
    <location>
        <begin position="1287"/>
        <end position="1407"/>
    </location>
</feature>
<dbReference type="InterPro" id="IPR000152">
    <property type="entry name" value="EGF-type_Asp/Asn_hydroxyl_site"/>
</dbReference>
<evidence type="ECO:0000256" key="6">
    <source>
        <dbReference type="ARBA" id="ARBA00022729"/>
    </source>
</evidence>
<dbReference type="FunFam" id="2.10.25.10:FF:000095">
    <property type="entry name" value="Notch, isoform B"/>
    <property type="match status" value="1"/>
</dbReference>
<dbReference type="FunFam" id="2.10.25.10:FF:000012">
    <property type="entry name" value="Delta-like protein"/>
    <property type="match status" value="1"/>
</dbReference>
<feature type="domain" description="CUB" evidence="16">
    <location>
        <begin position="2793"/>
        <end position="2906"/>
    </location>
</feature>
<feature type="disulfide bond" evidence="14">
    <location>
        <begin position="438"/>
        <end position="455"/>
    </location>
</feature>
<dbReference type="SUPFAM" id="SSF57184">
    <property type="entry name" value="Growth factor receptor domain"/>
    <property type="match status" value="1"/>
</dbReference>
<feature type="domain" description="CUB" evidence="16">
    <location>
        <begin position="1527"/>
        <end position="1633"/>
    </location>
</feature>
<dbReference type="InterPro" id="IPR013032">
    <property type="entry name" value="EGF-like_CS"/>
</dbReference>
<dbReference type="FunFam" id="2.60.120.290:FF:000005">
    <property type="entry name" value="Procollagen C-endopeptidase enhancer 1"/>
    <property type="match status" value="2"/>
</dbReference>
<dbReference type="PROSITE" id="PS01180">
    <property type="entry name" value="CUB"/>
    <property type="match status" value="20"/>
</dbReference>
<dbReference type="GO" id="GO:0040008">
    <property type="term" value="P:regulation of growth"/>
    <property type="evidence" value="ECO:0007669"/>
    <property type="project" value="UniProtKB-ARBA"/>
</dbReference>
<feature type="disulfide bond" evidence="13">
    <location>
        <begin position="1287"/>
        <end position="1314"/>
    </location>
</feature>
<dbReference type="PROSITE" id="PS00022">
    <property type="entry name" value="EGF_1"/>
    <property type="match status" value="4"/>
</dbReference>
<accession>A0A8I6RI05</accession>
<feature type="domain" description="CUB" evidence="16">
    <location>
        <begin position="2681"/>
        <end position="2789"/>
    </location>
</feature>
<feature type="domain" description="CUB" evidence="16">
    <location>
        <begin position="1634"/>
        <end position="1745"/>
    </location>
</feature>
<proteinExistence type="predicted"/>
<feature type="disulfide bond" evidence="14">
    <location>
        <begin position="229"/>
        <end position="238"/>
    </location>
</feature>
<dbReference type="FunFam" id="2.60.120.290:FF:000013">
    <property type="entry name" value="Membrane frizzled-related protein"/>
    <property type="match status" value="1"/>
</dbReference>
<feature type="disulfide bond" evidence="14">
    <location>
        <begin position="186"/>
        <end position="195"/>
    </location>
</feature>
<dbReference type="SMART" id="SM00179">
    <property type="entry name" value="EGF_CA"/>
    <property type="match status" value="6"/>
</dbReference>